<evidence type="ECO:0000313" key="6">
    <source>
        <dbReference type="EMBL" id="THH38829.1"/>
    </source>
</evidence>
<proteinExistence type="inferred from homology"/>
<feature type="binding site" evidence="4">
    <location>
        <position position="128"/>
    </location>
    <ligand>
        <name>[4Fe-4S] cluster</name>
        <dbReference type="ChEBI" id="CHEBI:49883"/>
    </ligand>
</feature>
<dbReference type="HAMAP" id="MF_00063">
    <property type="entry name" value="CysH"/>
    <property type="match status" value="1"/>
</dbReference>
<dbReference type="OrthoDB" id="9794018at2"/>
<comment type="cofactor">
    <cofactor evidence="4">
        <name>[4Fe-4S] cluster</name>
        <dbReference type="ChEBI" id="CHEBI:49883"/>
    </cofactor>
    <text evidence="4">Binds 1 [4Fe-4S] cluster per subunit.</text>
</comment>
<dbReference type="EMBL" id="SRKY01000001">
    <property type="protein sequence ID" value="THH38829.1"/>
    <property type="molecule type" value="Genomic_DNA"/>
</dbReference>
<dbReference type="GO" id="GO:0019379">
    <property type="term" value="P:sulfate assimilation, phosphoadenylyl sulfate reduction by phosphoadenylyl-sulfate reductase (thioredoxin)"/>
    <property type="evidence" value="ECO:0007669"/>
    <property type="project" value="UniProtKB-UniRule"/>
</dbReference>
<keyword evidence="4" id="KW-0408">Iron</keyword>
<dbReference type="NCBIfam" id="TIGR00434">
    <property type="entry name" value="cysH"/>
    <property type="match status" value="1"/>
</dbReference>
<evidence type="ECO:0000256" key="2">
    <source>
        <dbReference type="ARBA" id="ARBA00023002"/>
    </source>
</evidence>
<dbReference type="GO" id="GO:0070814">
    <property type="term" value="P:hydrogen sulfide biosynthetic process"/>
    <property type="evidence" value="ECO:0007669"/>
    <property type="project" value="UniProtKB-UniRule"/>
</dbReference>
<dbReference type="Pfam" id="PF01507">
    <property type="entry name" value="PAPS_reduct"/>
    <property type="match status" value="1"/>
</dbReference>
<feature type="binding site" evidence="4">
    <location>
        <position position="213"/>
    </location>
    <ligand>
        <name>[4Fe-4S] cluster</name>
        <dbReference type="ChEBI" id="CHEBI:49883"/>
    </ligand>
</feature>
<comment type="function">
    <text evidence="4">Catalyzes the formation of sulfite from adenosine 5'-phosphosulfate (APS) using thioredoxin as an electron donor.</text>
</comment>
<protein>
    <recommendedName>
        <fullName evidence="4">Adenosine 5'-phosphosulfate reductase</fullName>
        <shortName evidence="4">APS reductase</shortName>
        <ecNumber evidence="4">1.8.4.10</ecNumber>
    </recommendedName>
    <alternativeName>
        <fullName evidence="4">5'-adenylylsulfate reductase</fullName>
    </alternativeName>
    <alternativeName>
        <fullName evidence="4">Thioredoxin-dependent 5'-adenylylsulfate reductase</fullName>
    </alternativeName>
</protein>
<evidence type="ECO:0000259" key="5">
    <source>
        <dbReference type="Pfam" id="PF01507"/>
    </source>
</evidence>
<dbReference type="GO" id="GO:0051539">
    <property type="term" value="F:4 iron, 4 sulfur cluster binding"/>
    <property type="evidence" value="ECO:0007669"/>
    <property type="project" value="UniProtKB-UniRule"/>
</dbReference>
<dbReference type="GO" id="GO:0005737">
    <property type="term" value="C:cytoplasm"/>
    <property type="evidence" value="ECO:0007669"/>
    <property type="project" value="UniProtKB-SubCell"/>
</dbReference>
<keyword evidence="4" id="KW-0411">Iron-sulfur</keyword>
<comment type="catalytic activity">
    <reaction evidence="4">
        <text>[thioredoxin]-disulfide + sulfite + AMP + 2 H(+) = adenosine 5'-phosphosulfate + [thioredoxin]-dithiol</text>
        <dbReference type="Rhea" id="RHEA:21976"/>
        <dbReference type="Rhea" id="RHEA-COMP:10698"/>
        <dbReference type="Rhea" id="RHEA-COMP:10700"/>
        <dbReference type="ChEBI" id="CHEBI:15378"/>
        <dbReference type="ChEBI" id="CHEBI:17359"/>
        <dbReference type="ChEBI" id="CHEBI:29950"/>
        <dbReference type="ChEBI" id="CHEBI:50058"/>
        <dbReference type="ChEBI" id="CHEBI:58243"/>
        <dbReference type="ChEBI" id="CHEBI:456215"/>
        <dbReference type="EC" id="1.8.4.10"/>
    </reaction>
</comment>
<dbReference type="PIRSF" id="PIRSF000857">
    <property type="entry name" value="PAPS_reductase"/>
    <property type="match status" value="1"/>
</dbReference>
<dbReference type="GO" id="GO:0043866">
    <property type="term" value="F:adenylyl-sulfate reductase (thioredoxin) activity"/>
    <property type="evidence" value="ECO:0007669"/>
    <property type="project" value="UniProtKB-EC"/>
</dbReference>
<dbReference type="Gene3D" id="3.40.50.620">
    <property type="entry name" value="HUPs"/>
    <property type="match status" value="1"/>
</dbReference>
<comment type="subcellular location">
    <subcellularLocation>
        <location evidence="4">Cytoplasm</location>
    </subcellularLocation>
</comment>
<keyword evidence="4" id="KW-0963">Cytoplasm</keyword>
<keyword evidence="2 4" id="KW-0560">Oxidoreductase</keyword>
<comment type="similarity">
    <text evidence="1 4">Belongs to the PAPS reductase family. CysH subfamily.</text>
</comment>
<sequence>MHHSPELSRRAKQPHPATLAHVAVLNNRYDGWEPMDLLRVGLSELGPVAIVSSFGAESAVLLHMASRIDKSVPVIFIDTEMLFPETLDYQRELTREFGMTGVVVLRAGDAAVHDPDGTLHQRNTDACCALRKTAPLQTALSGFDAWVSGRKRFQSGTRATLEHFEAEAGTGRIKVNPLAHWTASDLQDYMTRHDLPRHPLVAQGYPSIGCAPCTTKVAPGEDPRAGRWRDADKDECGIHFVNGKMVRGGEAT</sequence>
<dbReference type="EC" id="1.8.4.10" evidence="4"/>
<evidence type="ECO:0000313" key="7">
    <source>
        <dbReference type="Proteomes" id="UP000306602"/>
    </source>
</evidence>
<feature type="binding site" evidence="4">
    <location>
        <position position="127"/>
    </location>
    <ligand>
        <name>[4Fe-4S] cluster</name>
        <dbReference type="ChEBI" id="CHEBI:49883"/>
    </ligand>
</feature>
<dbReference type="InterPro" id="IPR002500">
    <property type="entry name" value="PAPS_reduct_dom"/>
</dbReference>
<accession>A0A4S4NGS4</accession>
<dbReference type="RefSeq" id="WP_136461749.1">
    <property type="nucleotide sequence ID" value="NZ_SRKY01000001.1"/>
</dbReference>
<evidence type="ECO:0000256" key="4">
    <source>
        <dbReference type="HAMAP-Rule" id="MF_00063"/>
    </source>
</evidence>
<evidence type="ECO:0000256" key="3">
    <source>
        <dbReference type="ARBA" id="ARBA00024327"/>
    </source>
</evidence>
<dbReference type="InterPro" id="IPR014729">
    <property type="entry name" value="Rossmann-like_a/b/a_fold"/>
</dbReference>
<dbReference type="CDD" id="cd23945">
    <property type="entry name" value="PAPS_reductase"/>
    <property type="match status" value="1"/>
</dbReference>
<dbReference type="NCBIfam" id="NF002537">
    <property type="entry name" value="PRK02090.1"/>
    <property type="match status" value="1"/>
</dbReference>
<feature type="domain" description="Phosphoadenosine phosphosulphate reductase" evidence="5">
    <location>
        <begin position="48"/>
        <end position="215"/>
    </location>
</feature>
<comment type="pathway">
    <text evidence="3 4">Sulfur metabolism; hydrogen sulfide biosynthesis; sulfite from sulfate.</text>
</comment>
<keyword evidence="7" id="KW-1185">Reference proteome</keyword>
<feature type="binding site" evidence="4">
    <location>
        <position position="210"/>
    </location>
    <ligand>
        <name>[4Fe-4S] cluster</name>
        <dbReference type="ChEBI" id="CHEBI:49883"/>
    </ligand>
</feature>
<dbReference type="SUPFAM" id="SSF52402">
    <property type="entry name" value="Adenine nucleotide alpha hydrolases-like"/>
    <property type="match status" value="1"/>
</dbReference>
<evidence type="ECO:0000256" key="1">
    <source>
        <dbReference type="ARBA" id="ARBA00009732"/>
    </source>
</evidence>
<name>A0A4S4NGS4_9RHOB</name>
<dbReference type="Proteomes" id="UP000306602">
    <property type="component" value="Unassembled WGS sequence"/>
</dbReference>
<dbReference type="InterPro" id="IPR004511">
    <property type="entry name" value="PAPS/APS_Rdtase"/>
</dbReference>
<dbReference type="GO" id="GO:0004604">
    <property type="term" value="F:phosphoadenylyl-sulfate reductase (thioredoxin) activity"/>
    <property type="evidence" value="ECO:0007669"/>
    <property type="project" value="UniProtKB-UniRule"/>
</dbReference>
<keyword evidence="4" id="KW-0479">Metal-binding</keyword>
<feature type="active site" description="Nucleophile; cysteine thiosulfonate intermediate" evidence="4">
    <location>
        <position position="236"/>
    </location>
</feature>
<dbReference type="PANTHER" id="PTHR46509:SF1">
    <property type="entry name" value="PHOSPHOADENOSINE PHOSPHOSULFATE REDUCTASE"/>
    <property type="match status" value="1"/>
</dbReference>
<dbReference type="GO" id="GO:0046872">
    <property type="term" value="F:metal ion binding"/>
    <property type="evidence" value="ECO:0007669"/>
    <property type="project" value="UniProtKB-KW"/>
</dbReference>
<comment type="caution">
    <text evidence="6">The sequence shown here is derived from an EMBL/GenBank/DDBJ whole genome shotgun (WGS) entry which is preliminary data.</text>
</comment>
<dbReference type="AlphaFoldDB" id="A0A4S4NGS4"/>
<organism evidence="6 7">
    <name type="scientific">Aliishimia ponticola</name>
    <dbReference type="NCBI Taxonomy" id="2499833"/>
    <lineage>
        <taxon>Bacteria</taxon>
        <taxon>Pseudomonadati</taxon>
        <taxon>Pseudomonadota</taxon>
        <taxon>Alphaproteobacteria</taxon>
        <taxon>Rhodobacterales</taxon>
        <taxon>Paracoccaceae</taxon>
        <taxon>Aliishimia</taxon>
    </lineage>
</organism>
<gene>
    <name evidence="4" type="primary">cysH</name>
    <name evidence="6" type="ORF">E4Z66_04535</name>
</gene>
<reference evidence="6 7" key="1">
    <citation type="submission" date="2019-04" db="EMBL/GenBank/DDBJ databases">
        <title>Shimia ponticola sp. nov., isolated from seawater.</title>
        <authorList>
            <person name="Kim Y.-O."/>
            <person name="Yoon J.-H."/>
        </authorList>
    </citation>
    <scope>NUCLEOTIDE SEQUENCE [LARGE SCALE GENOMIC DNA]</scope>
    <source>
        <strain evidence="6 7">MYP11</strain>
    </source>
</reference>
<dbReference type="PANTHER" id="PTHR46509">
    <property type="entry name" value="PHOSPHOADENOSINE PHOSPHOSULFATE REDUCTASE"/>
    <property type="match status" value="1"/>
</dbReference>